<dbReference type="Gene3D" id="3.90.920.10">
    <property type="entry name" value="DNA primase, PRIM domain"/>
    <property type="match status" value="1"/>
</dbReference>
<dbReference type="CDD" id="cd04862">
    <property type="entry name" value="PaeLigD_Pol_like"/>
    <property type="match status" value="1"/>
</dbReference>
<gene>
    <name evidence="2" type="ORF">E5222_12780</name>
</gene>
<protein>
    <recommendedName>
        <fullName evidence="1">DNA ligase D polymerase domain-containing protein</fullName>
    </recommendedName>
</protein>
<name>A0A4T3EZV7_9SPHN</name>
<evidence type="ECO:0000313" key="2">
    <source>
        <dbReference type="EMBL" id="TIX49684.1"/>
    </source>
</evidence>
<dbReference type="PANTHER" id="PTHR42705:SF2">
    <property type="entry name" value="BIFUNCTIONAL NON-HOMOLOGOUS END JOINING PROTEIN LIGD"/>
    <property type="match status" value="1"/>
</dbReference>
<dbReference type="RefSeq" id="WP_136694161.1">
    <property type="nucleotide sequence ID" value="NZ_SSHH01000003.1"/>
</dbReference>
<keyword evidence="3" id="KW-1185">Reference proteome</keyword>
<dbReference type="PANTHER" id="PTHR42705">
    <property type="entry name" value="BIFUNCTIONAL NON-HOMOLOGOUS END JOINING PROTEIN LIGD"/>
    <property type="match status" value="1"/>
</dbReference>
<dbReference type="NCBIfam" id="TIGR02778">
    <property type="entry name" value="ligD_pol"/>
    <property type="match status" value="1"/>
</dbReference>
<dbReference type="Proteomes" id="UP000309389">
    <property type="component" value="Unassembled WGS sequence"/>
</dbReference>
<sequence>MGDAIVSITSRAKVYFPDSGHTKGDLADYYAAVAPLLLRFAAGRPLNIVRCPQGRSRKCFFQRHRTSGFGPHVHAVPIREKEGDVEDYLYVDGAAGVLECVQMGTIEFHLWASHADDVEAPDRLVIDLDPGEGVGFAAVRDAAIEVRERLSDVGLTSFPLLTGGKGLHVVVPLTKGHSWDRHGSFAKALAQAMSEDAPDRFTASSAKAKREGRIFIDYLRNMRGNSAIAPYSVRARSGAPVAAPICWEELPGFAKAQAFTIDAVDSLLDRAASNALAGWGEAEQSLPKSGPY</sequence>
<reference evidence="2 3" key="1">
    <citation type="submission" date="2019-04" db="EMBL/GenBank/DDBJ databases">
        <title>Altererythrobacter aquimixticola sp. nov., isolated from sediment of junction between the ocean and a freshwater spring.</title>
        <authorList>
            <person name="Yoon J.-H."/>
        </authorList>
    </citation>
    <scope>NUCLEOTIDE SEQUENCE [LARGE SCALE GENOMIC DNA]</scope>
    <source>
        <strain evidence="2 3">SSKS-13</strain>
    </source>
</reference>
<dbReference type="InterPro" id="IPR033651">
    <property type="entry name" value="PaeLigD_Pol-like"/>
</dbReference>
<proteinExistence type="predicted"/>
<evidence type="ECO:0000313" key="3">
    <source>
        <dbReference type="Proteomes" id="UP000309389"/>
    </source>
</evidence>
<comment type="caution">
    <text evidence="2">The sequence shown here is derived from an EMBL/GenBank/DDBJ whole genome shotgun (WGS) entry which is preliminary data.</text>
</comment>
<evidence type="ECO:0000259" key="1">
    <source>
        <dbReference type="Pfam" id="PF21686"/>
    </source>
</evidence>
<dbReference type="Pfam" id="PF21686">
    <property type="entry name" value="LigD_Prim-Pol"/>
    <property type="match status" value="1"/>
</dbReference>
<feature type="domain" description="DNA ligase D polymerase" evidence="1">
    <location>
        <begin position="22"/>
        <end position="270"/>
    </location>
</feature>
<dbReference type="AlphaFoldDB" id="A0A4T3EZV7"/>
<accession>A0A4T3EZV7</accession>
<dbReference type="InterPro" id="IPR014145">
    <property type="entry name" value="LigD_pol_dom"/>
</dbReference>
<organism evidence="2 3">
    <name type="scientific">Alteraurantiacibacter aquimixticola</name>
    <dbReference type="NCBI Taxonomy" id="2489173"/>
    <lineage>
        <taxon>Bacteria</taxon>
        <taxon>Pseudomonadati</taxon>
        <taxon>Pseudomonadota</taxon>
        <taxon>Alphaproteobacteria</taxon>
        <taxon>Sphingomonadales</taxon>
        <taxon>Erythrobacteraceae</taxon>
        <taxon>Alteraurantiacibacter</taxon>
    </lineage>
</organism>
<dbReference type="EMBL" id="SSHH01000003">
    <property type="protein sequence ID" value="TIX49684.1"/>
    <property type="molecule type" value="Genomic_DNA"/>
</dbReference>
<dbReference type="InterPro" id="IPR052171">
    <property type="entry name" value="NHEJ_LigD"/>
</dbReference>
<dbReference type="OrthoDB" id="9802472at2"/>